<dbReference type="EMBL" id="BGPR01069516">
    <property type="protein sequence ID" value="GBO43152.1"/>
    <property type="molecule type" value="Genomic_DNA"/>
</dbReference>
<proteinExistence type="predicted"/>
<accession>A0A4Y2X575</accession>
<evidence type="ECO:0000313" key="1">
    <source>
        <dbReference type="EMBL" id="GBO43152.1"/>
    </source>
</evidence>
<gene>
    <name evidence="1" type="ORF">AVEN_75760_1</name>
</gene>
<dbReference type="Proteomes" id="UP000499080">
    <property type="component" value="Unassembled WGS sequence"/>
</dbReference>
<dbReference type="AlphaFoldDB" id="A0A4Y2X575"/>
<comment type="caution">
    <text evidence="1">The sequence shown here is derived from an EMBL/GenBank/DDBJ whole genome shotgun (WGS) entry which is preliminary data.</text>
</comment>
<keyword evidence="2" id="KW-1185">Reference proteome</keyword>
<reference evidence="1 2" key="1">
    <citation type="journal article" date="2019" name="Sci. Rep.">
        <title>Orb-weaving spider Araneus ventricosus genome elucidates the spidroin gene catalogue.</title>
        <authorList>
            <person name="Kono N."/>
            <person name="Nakamura H."/>
            <person name="Ohtoshi R."/>
            <person name="Moran D.A.P."/>
            <person name="Shinohara A."/>
            <person name="Yoshida Y."/>
            <person name="Fujiwara M."/>
            <person name="Mori M."/>
            <person name="Tomita M."/>
            <person name="Arakawa K."/>
        </authorList>
    </citation>
    <scope>NUCLEOTIDE SEQUENCE [LARGE SCALE GENOMIC DNA]</scope>
</reference>
<evidence type="ECO:0000313" key="2">
    <source>
        <dbReference type="Proteomes" id="UP000499080"/>
    </source>
</evidence>
<organism evidence="1 2">
    <name type="scientific">Araneus ventricosus</name>
    <name type="common">Orbweaver spider</name>
    <name type="synonym">Epeira ventricosa</name>
    <dbReference type="NCBI Taxonomy" id="182803"/>
    <lineage>
        <taxon>Eukaryota</taxon>
        <taxon>Metazoa</taxon>
        <taxon>Ecdysozoa</taxon>
        <taxon>Arthropoda</taxon>
        <taxon>Chelicerata</taxon>
        <taxon>Arachnida</taxon>
        <taxon>Araneae</taxon>
        <taxon>Araneomorphae</taxon>
        <taxon>Entelegynae</taxon>
        <taxon>Araneoidea</taxon>
        <taxon>Araneidae</taxon>
        <taxon>Araneus</taxon>
    </lineage>
</organism>
<sequence>MANPEALKKSRETDRTAFTKEYNKAEELITLECVDISELEAELNILKVKVERLEITHASILELLLRRILKQNLKLLKIFVIKLYGLKQKQEGLLLVNKM</sequence>
<name>A0A4Y2X575_ARAVE</name>
<protein>
    <submittedName>
        <fullName evidence="1">Uncharacterized protein</fullName>
    </submittedName>
</protein>